<dbReference type="InterPro" id="IPR011009">
    <property type="entry name" value="Kinase-like_dom_sf"/>
</dbReference>
<dbReference type="Proteomes" id="UP001211907">
    <property type="component" value="Unassembled WGS sequence"/>
</dbReference>
<dbReference type="AlphaFoldDB" id="A0AAD5T2T2"/>
<keyword evidence="1 7" id="KW-0723">Serine/threonine-protein kinase</keyword>
<organism evidence="9 10">
    <name type="scientific">Physocladia obscura</name>
    <dbReference type="NCBI Taxonomy" id="109957"/>
    <lineage>
        <taxon>Eukaryota</taxon>
        <taxon>Fungi</taxon>
        <taxon>Fungi incertae sedis</taxon>
        <taxon>Chytridiomycota</taxon>
        <taxon>Chytridiomycota incertae sedis</taxon>
        <taxon>Chytridiomycetes</taxon>
        <taxon>Chytridiales</taxon>
        <taxon>Chytriomycetaceae</taxon>
        <taxon>Physocladia</taxon>
    </lineage>
</organism>
<reference evidence="9" key="1">
    <citation type="submission" date="2020-05" db="EMBL/GenBank/DDBJ databases">
        <title>Phylogenomic resolution of chytrid fungi.</title>
        <authorList>
            <person name="Stajich J.E."/>
            <person name="Amses K."/>
            <person name="Simmons R."/>
            <person name="Seto K."/>
            <person name="Myers J."/>
            <person name="Bonds A."/>
            <person name="Quandt C.A."/>
            <person name="Barry K."/>
            <person name="Liu P."/>
            <person name="Grigoriev I."/>
            <person name="Longcore J.E."/>
            <person name="James T.Y."/>
        </authorList>
    </citation>
    <scope>NUCLEOTIDE SEQUENCE</scope>
    <source>
        <strain evidence="9">JEL0513</strain>
    </source>
</reference>
<dbReference type="Pfam" id="PF00069">
    <property type="entry name" value="Pkinase"/>
    <property type="match status" value="1"/>
</dbReference>
<dbReference type="InterPro" id="IPR017441">
    <property type="entry name" value="Protein_kinase_ATP_BS"/>
</dbReference>
<dbReference type="PROSITE" id="PS50011">
    <property type="entry name" value="PROTEIN_KINASE_DOM"/>
    <property type="match status" value="1"/>
</dbReference>
<keyword evidence="5 6" id="KW-0067">ATP-binding</keyword>
<dbReference type="GO" id="GO:0001664">
    <property type="term" value="F:G protein-coupled receptor binding"/>
    <property type="evidence" value="ECO:0007669"/>
    <property type="project" value="TreeGrafter"/>
</dbReference>
<evidence type="ECO:0000256" key="6">
    <source>
        <dbReference type="PROSITE-ProRule" id="PRU10141"/>
    </source>
</evidence>
<evidence type="ECO:0000313" key="10">
    <source>
        <dbReference type="Proteomes" id="UP001211907"/>
    </source>
</evidence>
<dbReference type="Gene3D" id="3.30.200.20">
    <property type="entry name" value="Phosphorylase Kinase, domain 1"/>
    <property type="match status" value="1"/>
</dbReference>
<evidence type="ECO:0000259" key="8">
    <source>
        <dbReference type="PROSITE" id="PS50011"/>
    </source>
</evidence>
<feature type="domain" description="Protein kinase" evidence="8">
    <location>
        <begin position="23"/>
        <end position="301"/>
    </location>
</feature>
<evidence type="ECO:0000256" key="7">
    <source>
        <dbReference type="RuleBase" id="RU000304"/>
    </source>
</evidence>
<keyword evidence="2" id="KW-0808">Transferase</keyword>
<dbReference type="GO" id="GO:0005524">
    <property type="term" value="F:ATP binding"/>
    <property type="evidence" value="ECO:0007669"/>
    <property type="project" value="UniProtKB-UniRule"/>
</dbReference>
<dbReference type="GO" id="GO:0009966">
    <property type="term" value="P:regulation of signal transduction"/>
    <property type="evidence" value="ECO:0007669"/>
    <property type="project" value="TreeGrafter"/>
</dbReference>
<evidence type="ECO:0000256" key="4">
    <source>
        <dbReference type="ARBA" id="ARBA00022777"/>
    </source>
</evidence>
<evidence type="ECO:0000256" key="2">
    <source>
        <dbReference type="ARBA" id="ARBA00022679"/>
    </source>
</evidence>
<sequence>MGCCQSEEEIPANFTEEVNLAHFDLICAIGRGAYGKVKLVCHKQSKIQYALKYIDKQQCISQKAVDYIIQERNLLEDIHCPFVCNLRYSFQDDENMFMVMDMKLGGDLRYALTRKGKMKEDAAKFIFAELCLGIIYLHSKKVVHRDLKPENILLDEHGHACLTDFNIATYFKNTKLMHAIAGSLSYMAPEILDKEKKGYDQTIDWWSLGIVLYEMLFGKVLVVIPLKERNLVLLFQRPFRGKTDNELEDLIRKAIFTIPVEPLISEECADIIKRLLIKPYTNRLGSKDTGGDLEITGHAWLKGYDWTQLENLEVTPIYVPDAKKLNVDETIELEELLFSDKQLKAKPRKIEKRSSTKPTESKTPLSPLEKISSKFKLFDFTKLPEQCKVRKRSAAWDEKLSKIQQHSTSRVSLASNISDLYETRSQYVLFEPDAMTIRSAKSVQSSLSSLNSVSDAKNTKHAMPEIPLHFKKNTEYDESVDMAISQASRE</sequence>
<dbReference type="PROSITE" id="PS00108">
    <property type="entry name" value="PROTEIN_KINASE_ST"/>
    <property type="match status" value="1"/>
</dbReference>
<dbReference type="InterPro" id="IPR008271">
    <property type="entry name" value="Ser/Thr_kinase_AS"/>
</dbReference>
<dbReference type="GO" id="GO:0004703">
    <property type="term" value="F:G protein-coupled receptor kinase activity"/>
    <property type="evidence" value="ECO:0007669"/>
    <property type="project" value="TreeGrafter"/>
</dbReference>
<dbReference type="PANTHER" id="PTHR24355:SF30">
    <property type="entry name" value="SERINE_THREONINE-PROTEIN KINASE 32B ISOFORM X1"/>
    <property type="match status" value="1"/>
</dbReference>
<dbReference type="SMART" id="SM00220">
    <property type="entry name" value="S_TKc"/>
    <property type="match status" value="1"/>
</dbReference>
<evidence type="ECO:0000313" key="9">
    <source>
        <dbReference type="EMBL" id="KAJ3121657.1"/>
    </source>
</evidence>
<dbReference type="InterPro" id="IPR000719">
    <property type="entry name" value="Prot_kinase_dom"/>
</dbReference>
<accession>A0AAD5T2T2</accession>
<proteinExistence type="inferred from homology"/>
<feature type="binding site" evidence="6">
    <location>
        <position position="52"/>
    </location>
    <ligand>
        <name>ATP</name>
        <dbReference type="ChEBI" id="CHEBI:30616"/>
    </ligand>
</feature>
<dbReference type="PROSITE" id="PS00107">
    <property type="entry name" value="PROTEIN_KINASE_ATP"/>
    <property type="match status" value="1"/>
</dbReference>
<evidence type="ECO:0000256" key="3">
    <source>
        <dbReference type="ARBA" id="ARBA00022741"/>
    </source>
</evidence>
<dbReference type="SUPFAM" id="SSF56112">
    <property type="entry name" value="Protein kinase-like (PK-like)"/>
    <property type="match status" value="1"/>
</dbReference>
<comment type="caution">
    <text evidence="9">The sequence shown here is derived from an EMBL/GenBank/DDBJ whole genome shotgun (WGS) entry which is preliminary data.</text>
</comment>
<protein>
    <recommendedName>
        <fullName evidence="8">Protein kinase domain-containing protein</fullName>
    </recommendedName>
</protein>
<comment type="similarity">
    <text evidence="7">Belongs to the protein kinase superfamily.</text>
</comment>
<dbReference type="Gene3D" id="1.10.510.10">
    <property type="entry name" value="Transferase(Phosphotransferase) domain 1"/>
    <property type="match status" value="1"/>
</dbReference>
<evidence type="ECO:0000256" key="1">
    <source>
        <dbReference type="ARBA" id="ARBA00022527"/>
    </source>
</evidence>
<dbReference type="PANTHER" id="PTHR24355">
    <property type="entry name" value="G PROTEIN-COUPLED RECEPTOR KINASE/RIBOSOMAL PROTEIN S6 KINASE"/>
    <property type="match status" value="1"/>
</dbReference>
<keyword evidence="10" id="KW-1185">Reference proteome</keyword>
<dbReference type="EMBL" id="JADGJH010000864">
    <property type="protein sequence ID" value="KAJ3121657.1"/>
    <property type="molecule type" value="Genomic_DNA"/>
</dbReference>
<keyword evidence="3 6" id="KW-0547">Nucleotide-binding</keyword>
<keyword evidence="4" id="KW-0418">Kinase</keyword>
<dbReference type="GO" id="GO:0007186">
    <property type="term" value="P:G protein-coupled receptor signaling pathway"/>
    <property type="evidence" value="ECO:0007669"/>
    <property type="project" value="TreeGrafter"/>
</dbReference>
<gene>
    <name evidence="9" type="ORF">HK100_012286</name>
</gene>
<evidence type="ECO:0000256" key="5">
    <source>
        <dbReference type="ARBA" id="ARBA00022840"/>
    </source>
</evidence>
<name>A0AAD5T2T2_9FUNG</name>